<feature type="domain" description="Ribosomal RNA-processing protein 7 C-terminal" evidence="2">
    <location>
        <begin position="43"/>
        <end position="134"/>
    </location>
</feature>
<accession>A0A8J2SI55</accession>
<dbReference type="Pfam" id="PF12923">
    <property type="entry name" value="RRP7"/>
    <property type="match status" value="1"/>
</dbReference>
<evidence type="ECO:0000259" key="2">
    <source>
        <dbReference type="Pfam" id="PF12923"/>
    </source>
</evidence>
<dbReference type="Proteomes" id="UP000789595">
    <property type="component" value="Unassembled WGS sequence"/>
</dbReference>
<name>A0A8J2SI55_9STRA</name>
<dbReference type="EMBL" id="CAKKNE010000003">
    <property type="protein sequence ID" value="CAH0370908.1"/>
    <property type="molecule type" value="Genomic_DNA"/>
</dbReference>
<feature type="compositionally biased region" description="Basic and acidic residues" evidence="1">
    <location>
        <begin position="93"/>
        <end position="103"/>
    </location>
</feature>
<keyword evidence="4" id="KW-1185">Reference proteome</keyword>
<comment type="caution">
    <text evidence="3">The sequence shown here is derived from an EMBL/GenBank/DDBJ whole genome shotgun (WGS) entry which is preliminary data.</text>
</comment>
<feature type="region of interest" description="Disordered" evidence="1">
    <location>
        <begin position="132"/>
        <end position="154"/>
    </location>
</feature>
<feature type="region of interest" description="Disordered" evidence="1">
    <location>
        <begin position="90"/>
        <end position="118"/>
    </location>
</feature>
<dbReference type="InterPro" id="IPR024326">
    <property type="entry name" value="RRP7_C"/>
</dbReference>
<protein>
    <recommendedName>
        <fullName evidence="2">Ribosomal RNA-processing protein 7 C-terminal domain-containing protein</fullName>
    </recommendedName>
</protein>
<feature type="compositionally biased region" description="Basic residues" evidence="1">
    <location>
        <begin position="142"/>
        <end position="154"/>
    </location>
</feature>
<evidence type="ECO:0000256" key="1">
    <source>
        <dbReference type="SAM" id="MobiDB-lite"/>
    </source>
</evidence>
<evidence type="ECO:0000313" key="4">
    <source>
        <dbReference type="Proteomes" id="UP000789595"/>
    </source>
</evidence>
<proteinExistence type="predicted"/>
<sequence>MAKKQKQPKKAKKRRIVEVIPGASDADARAALREELEAHAARYRDPADFAAETEQTLLALESRADAEAKARQAQREAGADADGWQVVTYKRKAVSDQPREPASRAKKQKKHEEFEKSADFYKFQVKQKRLGEMRAELDAKRDHRKRGPRRKFNS</sequence>
<reference evidence="3" key="1">
    <citation type="submission" date="2021-11" db="EMBL/GenBank/DDBJ databases">
        <authorList>
            <consortium name="Genoscope - CEA"/>
            <person name="William W."/>
        </authorList>
    </citation>
    <scope>NUCLEOTIDE SEQUENCE</scope>
</reference>
<dbReference type="AlphaFoldDB" id="A0A8J2SI55"/>
<organism evidence="3 4">
    <name type="scientific">Pelagomonas calceolata</name>
    <dbReference type="NCBI Taxonomy" id="35677"/>
    <lineage>
        <taxon>Eukaryota</taxon>
        <taxon>Sar</taxon>
        <taxon>Stramenopiles</taxon>
        <taxon>Ochrophyta</taxon>
        <taxon>Pelagophyceae</taxon>
        <taxon>Pelagomonadales</taxon>
        <taxon>Pelagomonadaceae</taxon>
        <taxon>Pelagomonas</taxon>
    </lineage>
</organism>
<gene>
    <name evidence="3" type="ORF">PECAL_3P08210</name>
</gene>
<evidence type="ECO:0000313" key="3">
    <source>
        <dbReference type="EMBL" id="CAH0370908.1"/>
    </source>
</evidence>
<feature type="compositionally biased region" description="Basic and acidic residues" evidence="1">
    <location>
        <begin position="132"/>
        <end position="141"/>
    </location>
</feature>